<reference evidence="2" key="1">
    <citation type="submission" date="2023-03" db="EMBL/GenBank/DDBJ databases">
        <title>Massive genome expansion in bonnet fungi (Mycena s.s.) driven by repeated elements and novel gene families across ecological guilds.</title>
        <authorList>
            <consortium name="Lawrence Berkeley National Laboratory"/>
            <person name="Harder C.B."/>
            <person name="Miyauchi S."/>
            <person name="Viragh M."/>
            <person name="Kuo A."/>
            <person name="Thoen E."/>
            <person name="Andreopoulos B."/>
            <person name="Lu D."/>
            <person name="Skrede I."/>
            <person name="Drula E."/>
            <person name="Henrissat B."/>
            <person name="Morin E."/>
            <person name="Kohler A."/>
            <person name="Barry K."/>
            <person name="LaButti K."/>
            <person name="Morin E."/>
            <person name="Salamov A."/>
            <person name="Lipzen A."/>
            <person name="Mereny Z."/>
            <person name="Hegedus B."/>
            <person name="Baldrian P."/>
            <person name="Stursova M."/>
            <person name="Weitz H."/>
            <person name="Taylor A."/>
            <person name="Grigoriev I.V."/>
            <person name="Nagy L.G."/>
            <person name="Martin F."/>
            <person name="Kauserud H."/>
        </authorList>
    </citation>
    <scope>NUCLEOTIDE SEQUENCE</scope>
    <source>
        <strain evidence="2">CBHHK182m</strain>
    </source>
</reference>
<dbReference type="EMBL" id="JARKIB010000080">
    <property type="protein sequence ID" value="KAJ7746298.1"/>
    <property type="molecule type" value="Genomic_DNA"/>
</dbReference>
<feature type="compositionally biased region" description="Low complexity" evidence="1">
    <location>
        <begin position="1"/>
        <end position="13"/>
    </location>
</feature>
<feature type="region of interest" description="Disordered" evidence="1">
    <location>
        <begin position="50"/>
        <end position="105"/>
    </location>
</feature>
<proteinExistence type="predicted"/>
<evidence type="ECO:0000313" key="3">
    <source>
        <dbReference type="Proteomes" id="UP001215598"/>
    </source>
</evidence>
<feature type="region of interest" description="Disordered" evidence="1">
    <location>
        <begin position="149"/>
        <end position="184"/>
    </location>
</feature>
<evidence type="ECO:0000256" key="1">
    <source>
        <dbReference type="SAM" id="MobiDB-lite"/>
    </source>
</evidence>
<feature type="region of interest" description="Disordered" evidence="1">
    <location>
        <begin position="1"/>
        <end position="33"/>
    </location>
</feature>
<feature type="compositionally biased region" description="Basic and acidic residues" evidence="1">
    <location>
        <begin position="155"/>
        <end position="171"/>
    </location>
</feature>
<name>A0AAD7IPQ4_9AGAR</name>
<dbReference type="Proteomes" id="UP001215598">
    <property type="component" value="Unassembled WGS sequence"/>
</dbReference>
<comment type="caution">
    <text evidence="2">The sequence shown here is derived from an EMBL/GenBank/DDBJ whole genome shotgun (WGS) entry which is preliminary data.</text>
</comment>
<accession>A0AAD7IPQ4</accession>
<keyword evidence="3" id="KW-1185">Reference proteome</keyword>
<sequence length="374" mass="41848">MFPDSPSGGPSSSMPTEILSSVDEDPKRGVMESQPFLASDLWFPVQKENVSSSWPPKIDFSGEPPPSRDAMEGISAPHPRRVDHIRSPTRSIPNRASRSNSLSVPATPTNLWQQVSGDAKHVLLTRELAGLDQCLHVPIDPSRIRPFASASTEAEDVRHDGAACGSADHRSPPPSPTAPPHPNASVSIYFKQPVLNTWEEAKRAFLDLWTVQRRTNPHLPLIVSLFNPLRAVMPPSYWKSVDTTTKPLDKIVWNIKKPLPSRTLRTKLRSRRDCDVAGESCSPKAFLAGKLRHHCRVCGKDSLLKRLLLVHYWAARNNALPLANAGDDDHEMTDGFPEPVFLRDRHDFDDFDDDPMDDPLVVERHPECYPLRLF</sequence>
<gene>
    <name evidence="2" type="ORF">B0H16DRAFT_1556925</name>
</gene>
<organism evidence="2 3">
    <name type="scientific">Mycena metata</name>
    <dbReference type="NCBI Taxonomy" id="1033252"/>
    <lineage>
        <taxon>Eukaryota</taxon>
        <taxon>Fungi</taxon>
        <taxon>Dikarya</taxon>
        <taxon>Basidiomycota</taxon>
        <taxon>Agaricomycotina</taxon>
        <taxon>Agaricomycetes</taxon>
        <taxon>Agaricomycetidae</taxon>
        <taxon>Agaricales</taxon>
        <taxon>Marasmiineae</taxon>
        <taxon>Mycenaceae</taxon>
        <taxon>Mycena</taxon>
    </lineage>
</organism>
<evidence type="ECO:0000313" key="2">
    <source>
        <dbReference type="EMBL" id="KAJ7746298.1"/>
    </source>
</evidence>
<feature type="compositionally biased region" description="Pro residues" evidence="1">
    <location>
        <begin position="172"/>
        <end position="182"/>
    </location>
</feature>
<feature type="compositionally biased region" description="Polar residues" evidence="1">
    <location>
        <begin position="88"/>
        <end position="105"/>
    </location>
</feature>
<dbReference type="AlphaFoldDB" id="A0AAD7IPQ4"/>
<protein>
    <submittedName>
        <fullName evidence="2">Uncharacterized protein</fullName>
    </submittedName>
</protein>